<dbReference type="SUPFAM" id="SSF56645">
    <property type="entry name" value="Acyl-CoA dehydrogenase NM domain-like"/>
    <property type="match status" value="1"/>
</dbReference>
<comment type="similarity">
    <text evidence="2">Belongs to the acyl-CoA dehydrogenase family.</text>
</comment>
<dbReference type="AlphaFoldDB" id="A0A1W6Z6G2"/>
<dbReference type="PANTHER" id="PTHR43884">
    <property type="entry name" value="ACYL-COA DEHYDROGENASE"/>
    <property type="match status" value="1"/>
</dbReference>
<evidence type="ECO:0000259" key="7">
    <source>
        <dbReference type="Pfam" id="PF02771"/>
    </source>
</evidence>
<dbReference type="Pfam" id="PF00441">
    <property type="entry name" value="Acyl-CoA_dh_1"/>
    <property type="match status" value="1"/>
</dbReference>
<dbReference type="Pfam" id="PF02771">
    <property type="entry name" value="Acyl-CoA_dh_N"/>
    <property type="match status" value="1"/>
</dbReference>
<dbReference type="SUPFAM" id="SSF47203">
    <property type="entry name" value="Acyl-CoA dehydrogenase C-terminal domain-like"/>
    <property type="match status" value="1"/>
</dbReference>
<dbReference type="InterPro" id="IPR046373">
    <property type="entry name" value="Acyl-CoA_Oxase/DH_mid-dom_sf"/>
</dbReference>
<accession>A0A1W6Z6G2</accession>
<evidence type="ECO:0000256" key="1">
    <source>
        <dbReference type="ARBA" id="ARBA00001974"/>
    </source>
</evidence>
<name>A0A1W6Z6G2_9BORD</name>
<organism evidence="8 9">
    <name type="scientific">Bordetella genomosp. 13</name>
    <dbReference type="NCBI Taxonomy" id="463040"/>
    <lineage>
        <taxon>Bacteria</taxon>
        <taxon>Pseudomonadati</taxon>
        <taxon>Pseudomonadota</taxon>
        <taxon>Betaproteobacteria</taxon>
        <taxon>Burkholderiales</taxon>
        <taxon>Alcaligenaceae</taxon>
        <taxon>Bordetella</taxon>
    </lineage>
</organism>
<dbReference type="Proteomes" id="UP000194161">
    <property type="component" value="Chromosome"/>
</dbReference>
<feature type="domain" description="Acyl-CoA dehydrogenase/oxidase N-terminal" evidence="7">
    <location>
        <begin position="6"/>
        <end position="81"/>
    </location>
</feature>
<evidence type="ECO:0000256" key="4">
    <source>
        <dbReference type="ARBA" id="ARBA00022827"/>
    </source>
</evidence>
<reference evidence="8 9" key="1">
    <citation type="submission" date="2017-05" db="EMBL/GenBank/DDBJ databases">
        <title>Complete and WGS of Bordetella genogroups.</title>
        <authorList>
            <person name="Spilker T."/>
            <person name="LiPuma J."/>
        </authorList>
    </citation>
    <scope>NUCLEOTIDE SEQUENCE [LARGE SCALE GENOMIC DNA]</scope>
    <source>
        <strain evidence="8 9">AU7206</strain>
    </source>
</reference>
<comment type="cofactor">
    <cofactor evidence="1">
        <name>FAD</name>
        <dbReference type="ChEBI" id="CHEBI:57692"/>
    </cofactor>
</comment>
<dbReference type="GO" id="GO:0003995">
    <property type="term" value="F:acyl-CoA dehydrogenase activity"/>
    <property type="evidence" value="ECO:0007669"/>
    <property type="project" value="TreeGrafter"/>
</dbReference>
<evidence type="ECO:0000256" key="2">
    <source>
        <dbReference type="ARBA" id="ARBA00009347"/>
    </source>
</evidence>
<dbReference type="Gene3D" id="1.20.140.10">
    <property type="entry name" value="Butyryl-CoA Dehydrogenase, subunit A, domain 3"/>
    <property type="match status" value="1"/>
</dbReference>
<dbReference type="STRING" id="463040.CAL15_00460"/>
<protein>
    <recommendedName>
        <fullName evidence="10">Pimeloyl-CoA dehydrogenase small subunit</fullName>
    </recommendedName>
</protein>
<dbReference type="InterPro" id="IPR009075">
    <property type="entry name" value="AcylCo_DH/oxidase_C"/>
</dbReference>
<dbReference type="InterPro" id="IPR013786">
    <property type="entry name" value="AcylCoA_DH/ox_N"/>
</dbReference>
<evidence type="ECO:0000256" key="3">
    <source>
        <dbReference type="ARBA" id="ARBA00022630"/>
    </source>
</evidence>
<gene>
    <name evidence="8" type="ORF">CAL15_00460</name>
</gene>
<evidence type="ECO:0000313" key="8">
    <source>
        <dbReference type="EMBL" id="ARP92981.1"/>
    </source>
</evidence>
<dbReference type="KEGG" id="bgm:CAL15_00460"/>
<dbReference type="InterPro" id="IPR036250">
    <property type="entry name" value="AcylCo_DH-like_C"/>
</dbReference>
<dbReference type="GO" id="GO:0050660">
    <property type="term" value="F:flavin adenine dinucleotide binding"/>
    <property type="evidence" value="ECO:0007669"/>
    <property type="project" value="InterPro"/>
</dbReference>
<dbReference type="InterPro" id="IPR009100">
    <property type="entry name" value="AcylCoA_DH/oxidase_NM_dom_sf"/>
</dbReference>
<dbReference type="Gene3D" id="2.40.110.10">
    <property type="entry name" value="Butyryl-CoA Dehydrogenase, subunit A, domain 2"/>
    <property type="match status" value="1"/>
</dbReference>
<evidence type="ECO:0000259" key="6">
    <source>
        <dbReference type="Pfam" id="PF00441"/>
    </source>
</evidence>
<evidence type="ECO:0008006" key="10">
    <source>
        <dbReference type="Google" id="ProtNLM"/>
    </source>
</evidence>
<keyword evidence="9" id="KW-1185">Reference proteome</keyword>
<sequence>MDFRYTEEQTQFADALGRWLQKNYGFEHRQHVARGRDGASLEDWHELAELGVFALTAPERVDGFDGDSADVGLIMRLMGRHRVLEPVLDTLMGIAALKAADGHDVLLGQLAAGQRRLSCAWYERSGEYRPAAAATRHEAGWRLDGQKNMVLHAAMADVFLASARLPDGSPALYAVPARTEGLSLRPYPMLDGTRAADLLMQGVVLPDDALVLSGEDALQALLDLATAALCAEGVGVMESMNEATFEYMKTRRQFGEALGSFQALRHRCVDMHIAAEQARVLTHLALQPHVHEDPAARAQVVSAAKVSVNKALRFIGQNAVHLHGGIGLTDELPVSHDFRRATLITKQFGDTDRHLSRFATQPAFMAAA</sequence>
<dbReference type="CDD" id="cd00567">
    <property type="entry name" value="ACAD"/>
    <property type="match status" value="1"/>
</dbReference>
<proteinExistence type="inferred from homology"/>
<keyword evidence="4" id="KW-0274">FAD</keyword>
<dbReference type="PANTHER" id="PTHR43884:SF20">
    <property type="entry name" value="ACYL-COA DEHYDROGENASE FADE28"/>
    <property type="match status" value="1"/>
</dbReference>
<dbReference type="EMBL" id="CP021111">
    <property type="protein sequence ID" value="ARP92981.1"/>
    <property type="molecule type" value="Genomic_DNA"/>
</dbReference>
<evidence type="ECO:0000256" key="5">
    <source>
        <dbReference type="ARBA" id="ARBA00023002"/>
    </source>
</evidence>
<dbReference type="OrthoDB" id="9770681at2"/>
<keyword evidence="5" id="KW-0560">Oxidoreductase</keyword>
<dbReference type="InterPro" id="IPR037069">
    <property type="entry name" value="AcylCoA_DH/ox_N_sf"/>
</dbReference>
<feature type="domain" description="Acyl-CoA dehydrogenase/oxidase C-terminal" evidence="6">
    <location>
        <begin position="217"/>
        <end position="357"/>
    </location>
</feature>
<keyword evidence="3" id="KW-0285">Flavoprotein</keyword>
<evidence type="ECO:0000313" key="9">
    <source>
        <dbReference type="Proteomes" id="UP000194161"/>
    </source>
</evidence>
<dbReference type="Gene3D" id="1.10.540.10">
    <property type="entry name" value="Acyl-CoA dehydrogenase/oxidase, N-terminal domain"/>
    <property type="match status" value="1"/>
</dbReference>
<dbReference type="RefSeq" id="WP_086076820.1">
    <property type="nucleotide sequence ID" value="NZ_CP021111.1"/>
</dbReference>